<accession>A0A7W8MTX6</accession>
<dbReference type="Pfam" id="PF13653">
    <property type="entry name" value="GDPD_2"/>
    <property type="match status" value="1"/>
</dbReference>
<name>A0A7W8MTX6_9BACT</name>
<proteinExistence type="predicted"/>
<gene>
    <name evidence="1" type="ORF">HDF09_004021</name>
</gene>
<evidence type="ECO:0008006" key="3">
    <source>
        <dbReference type="Google" id="ProtNLM"/>
    </source>
</evidence>
<dbReference type="SUPFAM" id="SSF51695">
    <property type="entry name" value="PLC-like phosphodiesterases"/>
    <property type="match status" value="1"/>
</dbReference>
<dbReference type="GO" id="GO:0008081">
    <property type="term" value="F:phosphoric diester hydrolase activity"/>
    <property type="evidence" value="ECO:0007669"/>
    <property type="project" value="InterPro"/>
</dbReference>
<dbReference type="AlphaFoldDB" id="A0A7W8MTX6"/>
<evidence type="ECO:0000313" key="1">
    <source>
        <dbReference type="EMBL" id="MBB5319315.1"/>
    </source>
</evidence>
<protein>
    <recommendedName>
        <fullName evidence="3">GP-PDE domain-containing protein</fullName>
    </recommendedName>
</protein>
<dbReference type="Proteomes" id="UP000568106">
    <property type="component" value="Unassembled WGS sequence"/>
</dbReference>
<dbReference type="EMBL" id="JACHDY010000007">
    <property type="protein sequence ID" value="MBB5319315.1"/>
    <property type="molecule type" value="Genomic_DNA"/>
</dbReference>
<keyword evidence="2" id="KW-1185">Reference proteome</keyword>
<organism evidence="1 2">
    <name type="scientific">Tunturiibacter empetritectus</name>
    <dbReference type="NCBI Taxonomy" id="3069691"/>
    <lineage>
        <taxon>Bacteria</taxon>
        <taxon>Pseudomonadati</taxon>
        <taxon>Acidobacteriota</taxon>
        <taxon>Terriglobia</taxon>
        <taxon>Terriglobales</taxon>
        <taxon>Acidobacteriaceae</taxon>
        <taxon>Tunturiibacter</taxon>
    </lineage>
</organism>
<sequence length="162" mass="17831">MADQIRALSGEMRQRQFNVVVMVPDSLVLQVMKARADVKGYSLVFTWDVEFPPGVILNPLSYSAVDHATSSLFHNAAASVGRPVAALFPWRIYRRTIEYDIRRRNQVNSDPAGQNAGVRIDSLIAWTINDKDEMACLVQMGVSGIITDKIGDLLAVAAANGR</sequence>
<evidence type="ECO:0000313" key="2">
    <source>
        <dbReference type="Proteomes" id="UP000568106"/>
    </source>
</evidence>
<dbReference type="Gene3D" id="3.20.20.190">
    <property type="entry name" value="Phosphatidylinositol (PI) phosphodiesterase"/>
    <property type="match status" value="1"/>
</dbReference>
<dbReference type="GO" id="GO:0006629">
    <property type="term" value="P:lipid metabolic process"/>
    <property type="evidence" value="ECO:0007669"/>
    <property type="project" value="InterPro"/>
</dbReference>
<comment type="caution">
    <text evidence="1">The sequence shown here is derived from an EMBL/GenBank/DDBJ whole genome shotgun (WGS) entry which is preliminary data.</text>
</comment>
<dbReference type="InterPro" id="IPR017946">
    <property type="entry name" value="PLC-like_Pdiesterase_TIM-brl"/>
</dbReference>
<reference evidence="1" key="1">
    <citation type="submission" date="2020-08" db="EMBL/GenBank/DDBJ databases">
        <title>Genomic Encyclopedia of Type Strains, Phase IV (KMG-V): Genome sequencing to study the core and pangenomes of soil and plant-associated prokaryotes.</title>
        <authorList>
            <person name="Whitman W."/>
        </authorList>
    </citation>
    <scope>NUCLEOTIDE SEQUENCE [LARGE SCALE GENOMIC DNA]</scope>
    <source>
        <strain evidence="1">M8UP27</strain>
    </source>
</reference>